<dbReference type="EMBL" id="BLWA01000005">
    <property type="protein sequence ID" value="GFM92416.1"/>
    <property type="molecule type" value="Genomic_DNA"/>
</dbReference>
<evidence type="ECO:0000256" key="1">
    <source>
        <dbReference type="SAM" id="MobiDB-lite"/>
    </source>
</evidence>
<keyword evidence="3" id="KW-1185">Reference proteome</keyword>
<accession>A0ABQ1DN24</accession>
<feature type="region of interest" description="Disordered" evidence="1">
    <location>
        <begin position="1"/>
        <end position="48"/>
    </location>
</feature>
<name>A0ABQ1DN24_PSECI</name>
<evidence type="ECO:0000313" key="3">
    <source>
        <dbReference type="Proteomes" id="UP000614982"/>
    </source>
</evidence>
<evidence type="ECO:0000313" key="2">
    <source>
        <dbReference type="EMBL" id="GFM92416.1"/>
    </source>
</evidence>
<feature type="compositionally biased region" description="Basic and acidic residues" evidence="1">
    <location>
        <begin position="15"/>
        <end position="28"/>
    </location>
</feature>
<dbReference type="Proteomes" id="UP000614982">
    <property type="component" value="Unassembled WGS sequence"/>
</dbReference>
<proteinExistence type="predicted"/>
<reference evidence="2 3" key="1">
    <citation type="submission" date="2020-05" db="EMBL/GenBank/DDBJ databases">
        <title>Genetic diversity of Pseudomonas cichorii.</title>
        <authorList>
            <person name="Tani S."/>
            <person name="Yagi H."/>
            <person name="Hashimoto S."/>
            <person name="Iiyama K."/>
            <person name="Furuya N."/>
        </authorList>
    </citation>
    <scope>NUCLEOTIDE SEQUENCE [LARGE SCALE GENOMIC DNA]</scope>
    <source>
        <strain evidence="2 3">LMG 2162</strain>
    </source>
</reference>
<sequence length="48" mass="5441">MLRIYPQPAGKIRLQRRDGAPGKSDCNKHLHQNGNTKRDENRTQQAAA</sequence>
<protein>
    <submittedName>
        <fullName evidence="2">Uncharacterized protein</fullName>
    </submittedName>
</protein>
<organism evidence="2 3">
    <name type="scientific">Pseudomonas cichorii</name>
    <dbReference type="NCBI Taxonomy" id="36746"/>
    <lineage>
        <taxon>Bacteria</taxon>
        <taxon>Pseudomonadati</taxon>
        <taxon>Pseudomonadota</taxon>
        <taxon>Gammaproteobacteria</taxon>
        <taxon>Pseudomonadales</taxon>
        <taxon>Pseudomonadaceae</taxon>
        <taxon>Pseudomonas</taxon>
    </lineage>
</organism>
<gene>
    <name evidence="2" type="ORF">PSCICP_23880</name>
</gene>
<comment type="caution">
    <text evidence="2">The sequence shown here is derived from an EMBL/GenBank/DDBJ whole genome shotgun (WGS) entry which is preliminary data.</text>
</comment>